<protein>
    <submittedName>
        <fullName evidence="1">Putative RNA-binding Zn-ribbon protein involved in translation (DUF1610 family)</fullName>
    </submittedName>
</protein>
<dbReference type="EMBL" id="JACHIR010000001">
    <property type="protein sequence ID" value="MBB5892167.1"/>
    <property type="molecule type" value="Genomic_DNA"/>
</dbReference>
<reference evidence="1 2" key="1">
    <citation type="submission" date="2020-08" db="EMBL/GenBank/DDBJ databases">
        <title>Sequencing the genomes of 1000 actinobacteria strains.</title>
        <authorList>
            <person name="Klenk H.-P."/>
        </authorList>
    </citation>
    <scope>NUCLEOTIDE SEQUENCE [LARGE SCALE GENOMIC DNA]</scope>
    <source>
        <strain evidence="1 2">DSM 43851</strain>
    </source>
</reference>
<gene>
    <name evidence="1" type="ORF">BJ998_003363</name>
</gene>
<accession>A0A7W9KGS3</accession>
<organism evidence="1 2">
    <name type="scientific">Kutzneria kofuensis</name>
    <dbReference type="NCBI Taxonomy" id="103725"/>
    <lineage>
        <taxon>Bacteria</taxon>
        <taxon>Bacillati</taxon>
        <taxon>Actinomycetota</taxon>
        <taxon>Actinomycetes</taxon>
        <taxon>Pseudonocardiales</taxon>
        <taxon>Pseudonocardiaceae</taxon>
        <taxon>Kutzneria</taxon>
    </lineage>
</organism>
<keyword evidence="2" id="KW-1185">Reference proteome</keyword>
<dbReference type="RefSeq" id="WP_184862733.1">
    <property type="nucleotide sequence ID" value="NZ_JACHIR010000001.1"/>
</dbReference>
<dbReference type="AlphaFoldDB" id="A0A7W9KGS3"/>
<proteinExistence type="predicted"/>
<name>A0A7W9KGS3_9PSEU</name>
<sequence>MADDQPFPPGARRAVRPTAVIDCPACGELAGRGYPTCLVCAELVDQFWTLDWRPLVEVAGLPELELAELVLLEDVGKLPWTCTDVAMTLLRCPACGAELGTGDLPCLRCRVADENRWAWDHMGYPTRMTGNEHAMRVARMVLRAPHRHRETIVQGWRLTMPFLLLGELPTTSQAQRIRAHVLAERYDELARCRSLRELAGLPSVPWRKEV</sequence>
<dbReference type="Proteomes" id="UP000585638">
    <property type="component" value="Unassembled WGS sequence"/>
</dbReference>
<evidence type="ECO:0000313" key="1">
    <source>
        <dbReference type="EMBL" id="MBB5892167.1"/>
    </source>
</evidence>
<comment type="caution">
    <text evidence="1">The sequence shown here is derived from an EMBL/GenBank/DDBJ whole genome shotgun (WGS) entry which is preliminary data.</text>
</comment>
<evidence type="ECO:0000313" key="2">
    <source>
        <dbReference type="Proteomes" id="UP000585638"/>
    </source>
</evidence>